<feature type="compositionally biased region" description="Basic and acidic residues" evidence="1">
    <location>
        <begin position="303"/>
        <end position="314"/>
    </location>
</feature>
<name>A0ABD2LFH7_9BILA</name>
<dbReference type="Proteomes" id="UP001620626">
    <property type="component" value="Unassembled WGS sequence"/>
</dbReference>
<feature type="region of interest" description="Disordered" evidence="1">
    <location>
        <begin position="31"/>
        <end position="54"/>
    </location>
</feature>
<proteinExistence type="predicted"/>
<feature type="region of interest" description="Disordered" evidence="1">
    <location>
        <begin position="277"/>
        <end position="314"/>
    </location>
</feature>
<evidence type="ECO:0000313" key="3">
    <source>
        <dbReference type="Proteomes" id="UP001620626"/>
    </source>
</evidence>
<sequence>MSCRRDAKELPRERAERRLRAVEWLAREHMRRLQQQRQRRNKGQKEDDEDEHLSVQLERYANMLARLSGHKGERLQRRFPNLPAPRRRKVGNSPGENSESSTGPRMASVVVPVRKAGDSLLRDERRSDGPEVKKKRKEVERAKEERLKKLESEAEGLRAMLAEACFPHKPAEKSGEEEKSGKEEKSGEEEEEAGAPASPPRTIRHVVIDEDCLSIDSENGPEEKRQRAAGGGGVSPFFPLATRERRREPGGDPLSGAVWATSGSWCSIGTTARRWSWTKKRRMNGEAASLITPQRRRGAHRRTQNERNGADEPD</sequence>
<comment type="caution">
    <text evidence="2">The sequence shown here is derived from an EMBL/GenBank/DDBJ whole genome shotgun (WGS) entry which is preliminary data.</text>
</comment>
<accession>A0ABD2LFH7</accession>
<gene>
    <name evidence="2" type="ORF">niasHT_011521</name>
</gene>
<feature type="compositionally biased region" description="Basic residues" evidence="1">
    <location>
        <begin position="31"/>
        <end position="42"/>
    </location>
</feature>
<feature type="compositionally biased region" description="Basic and acidic residues" evidence="1">
    <location>
        <begin position="169"/>
        <end position="185"/>
    </location>
</feature>
<evidence type="ECO:0000256" key="1">
    <source>
        <dbReference type="SAM" id="MobiDB-lite"/>
    </source>
</evidence>
<dbReference type="EMBL" id="JBICBT010000433">
    <property type="protein sequence ID" value="KAL3113846.1"/>
    <property type="molecule type" value="Genomic_DNA"/>
</dbReference>
<feature type="compositionally biased region" description="Basic and acidic residues" evidence="1">
    <location>
        <begin position="115"/>
        <end position="156"/>
    </location>
</feature>
<feature type="region of interest" description="Disordered" evidence="1">
    <location>
        <begin position="68"/>
        <end position="260"/>
    </location>
</feature>
<reference evidence="2 3" key="1">
    <citation type="submission" date="2024-10" db="EMBL/GenBank/DDBJ databases">
        <authorList>
            <person name="Kim D."/>
        </authorList>
    </citation>
    <scope>NUCLEOTIDE SEQUENCE [LARGE SCALE GENOMIC DNA]</scope>
    <source>
        <strain evidence="2">BH-2024</strain>
    </source>
</reference>
<keyword evidence="3" id="KW-1185">Reference proteome</keyword>
<dbReference type="AlphaFoldDB" id="A0ABD2LFH7"/>
<feature type="compositionally biased region" description="Polar residues" evidence="1">
    <location>
        <begin position="94"/>
        <end position="103"/>
    </location>
</feature>
<evidence type="ECO:0000313" key="2">
    <source>
        <dbReference type="EMBL" id="KAL3113846.1"/>
    </source>
</evidence>
<organism evidence="2 3">
    <name type="scientific">Heterodera trifolii</name>
    <dbReference type="NCBI Taxonomy" id="157864"/>
    <lineage>
        <taxon>Eukaryota</taxon>
        <taxon>Metazoa</taxon>
        <taxon>Ecdysozoa</taxon>
        <taxon>Nematoda</taxon>
        <taxon>Chromadorea</taxon>
        <taxon>Rhabditida</taxon>
        <taxon>Tylenchina</taxon>
        <taxon>Tylenchomorpha</taxon>
        <taxon>Tylenchoidea</taxon>
        <taxon>Heteroderidae</taxon>
        <taxon>Heteroderinae</taxon>
        <taxon>Heterodera</taxon>
    </lineage>
</organism>
<protein>
    <submittedName>
        <fullName evidence="2">Uncharacterized protein</fullName>
    </submittedName>
</protein>